<comment type="cofactor">
    <cofactor evidence="3">
        <name>Mn(2+)</name>
        <dbReference type="ChEBI" id="CHEBI:29035"/>
    </cofactor>
</comment>
<dbReference type="RefSeq" id="XP_002733440.1">
    <property type="nucleotide sequence ID" value="XM_002733394.2"/>
</dbReference>
<dbReference type="Pfam" id="PF08450">
    <property type="entry name" value="SGL"/>
    <property type="match status" value="1"/>
</dbReference>
<evidence type="ECO:0000256" key="14">
    <source>
        <dbReference type="ARBA" id="ARBA00032464"/>
    </source>
</evidence>
<dbReference type="InterPro" id="IPR011042">
    <property type="entry name" value="6-blade_b-propeller_TolB-like"/>
</dbReference>
<evidence type="ECO:0000256" key="2">
    <source>
        <dbReference type="ARBA" id="ARBA00001913"/>
    </source>
</evidence>
<dbReference type="PRINTS" id="PR01791">
    <property type="entry name" value="REGUCALCIN"/>
</dbReference>
<dbReference type="Proteomes" id="UP000694865">
    <property type="component" value="Unplaced"/>
</dbReference>
<evidence type="ECO:0000256" key="13">
    <source>
        <dbReference type="ARBA" id="ARBA00022837"/>
    </source>
</evidence>
<evidence type="ECO:0000256" key="7">
    <source>
        <dbReference type="ARBA" id="ARBA00008853"/>
    </source>
</evidence>
<feature type="domain" description="SMP-30/Gluconolactonase/LRE-like region" evidence="15">
    <location>
        <begin position="18"/>
        <end position="269"/>
    </location>
</feature>
<evidence type="ECO:0000256" key="10">
    <source>
        <dbReference type="ARBA" id="ARBA00022490"/>
    </source>
</evidence>
<comment type="subcellular location">
    <subcellularLocation>
        <location evidence="6">Cytoplasm</location>
    </subcellularLocation>
</comment>
<comment type="cofactor">
    <cofactor evidence="2">
        <name>Ca(2+)</name>
        <dbReference type="ChEBI" id="CHEBI:29108"/>
    </cofactor>
</comment>
<dbReference type="SUPFAM" id="SSF63829">
    <property type="entry name" value="Calcium-dependent phosphotriesterase"/>
    <property type="match status" value="1"/>
</dbReference>
<proteinExistence type="inferred from homology"/>
<gene>
    <name evidence="17" type="primary">LOC100374265</name>
</gene>
<evidence type="ECO:0000313" key="16">
    <source>
        <dbReference type="Proteomes" id="UP000694865"/>
    </source>
</evidence>
<evidence type="ECO:0000256" key="4">
    <source>
        <dbReference type="ARBA" id="ARBA00001946"/>
    </source>
</evidence>
<dbReference type="GeneID" id="100374265"/>
<evidence type="ECO:0000256" key="11">
    <source>
        <dbReference type="ARBA" id="ARBA00022723"/>
    </source>
</evidence>
<organism evidence="16 17">
    <name type="scientific">Saccoglossus kowalevskii</name>
    <name type="common">Acorn worm</name>
    <dbReference type="NCBI Taxonomy" id="10224"/>
    <lineage>
        <taxon>Eukaryota</taxon>
        <taxon>Metazoa</taxon>
        <taxon>Hemichordata</taxon>
        <taxon>Enteropneusta</taxon>
        <taxon>Harrimaniidae</taxon>
        <taxon>Saccoglossus</taxon>
    </lineage>
</organism>
<evidence type="ECO:0000256" key="8">
    <source>
        <dbReference type="ARBA" id="ARBA00013227"/>
    </source>
</evidence>
<comment type="cofactor">
    <cofactor evidence="5">
        <name>Zn(2+)</name>
        <dbReference type="ChEBI" id="CHEBI:29105"/>
    </cofactor>
</comment>
<evidence type="ECO:0000259" key="15">
    <source>
        <dbReference type="Pfam" id="PF08450"/>
    </source>
</evidence>
<sequence length="304" mass="33760">MATEDITVVLENVGDSMEGPHWDHSTNTLLFVNSFAPSAHLWNSATGEHRQVILNKDWIVGAVVTRQKGGHALVVGNRFATLDFESGELTTLAEVDQKKSKIEHMYLNDAKCDARGRFWSGTMVLPSKLEEGELGQGTLYSIDKDHKVMSHFNNIRKPNGIAWSPENDVMYYIDSPTRRIDAFNFDLEKGKLSNRRNIITFRDKTIEPGGMCVDEEGMIWVALYDGYTIARIDPATGIPIHIIKMPVSRPTSCCFGGKFLDELYVTSASRGLTEEQRAKEPLAGSIFKITGLGVKGLQSNSFSG</sequence>
<keyword evidence="16" id="KW-1185">Reference proteome</keyword>
<keyword evidence="12" id="KW-0378">Hydrolase</keyword>
<accession>A0ABM0GMW8</accession>
<evidence type="ECO:0000256" key="1">
    <source>
        <dbReference type="ARBA" id="ARBA00001589"/>
    </source>
</evidence>
<keyword evidence="11" id="KW-0479">Metal-binding</keyword>
<evidence type="ECO:0000256" key="3">
    <source>
        <dbReference type="ARBA" id="ARBA00001936"/>
    </source>
</evidence>
<dbReference type="PANTHER" id="PTHR10907">
    <property type="entry name" value="REGUCALCIN"/>
    <property type="match status" value="1"/>
</dbReference>
<comment type="catalytic activity">
    <reaction evidence="1">
        <text>D-glucono-1,5-lactone + H2O = D-gluconate + H(+)</text>
        <dbReference type="Rhea" id="RHEA:10440"/>
        <dbReference type="ChEBI" id="CHEBI:15377"/>
        <dbReference type="ChEBI" id="CHEBI:15378"/>
        <dbReference type="ChEBI" id="CHEBI:16217"/>
        <dbReference type="ChEBI" id="CHEBI:18391"/>
        <dbReference type="EC" id="3.1.1.17"/>
    </reaction>
</comment>
<evidence type="ECO:0000256" key="12">
    <source>
        <dbReference type="ARBA" id="ARBA00022801"/>
    </source>
</evidence>
<evidence type="ECO:0000256" key="9">
    <source>
        <dbReference type="ARBA" id="ARBA00016808"/>
    </source>
</evidence>
<evidence type="ECO:0000256" key="5">
    <source>
        <dbReference type="ARBA" id="ARBA00001947"/>
    </source>
</evidence>
<dbReference type="PRINTS" id="PR01790">
    <property type="entry name" value="SMP30FAMILY"/>
</dbReference>
<evidence type="ECO:0000256" key="6">
    <source>
        <dbReference type="ARBA" id="ARBA00004496"/>
    </source>
</evidence>
<comment type="cofactor">
    <cofactor evidence="4">
        <name>Mg(2+)</name>
        <dbReference type="ChEBI" id="CHEBI:18420"/>
    </cofactor>
</comment>
<keyword evidence="10" id="KW-0963">Cytoplasm</keyword>
<reference evidence="17" key="1">
    <citation type="submission" date="2025-08" db="UniProtKB">
        <authorList>
            <consortium name="RefSeq"/>
        </authorList>
    </citation>
    <scope>IDENTIFICATION</scope>
    <source>
        <tissue evidence="17">Testes</tissue>
    </source>
</reference>
<dbReference type="InterPro" id="IPR005511">
    <property type="entry name" value="SMP-30"/>
</dbReference>
<protein>
    <recommendedName>
        <fullName evidence="9">Regucalcin</fullName>
        <ecNumber evidence="8">3.1.1.17</ecNumber>
    </recommendedName>
    <alternativeName>
        <fullName evidence="14">Gluconolactonase</fullName>
    </alternativeName>
</protein>
<dbReference type="PANTHER" id="PTHR10907:SF47">
    <property type="entry name" value="REGUCALCIN"/>
    <property type="match status" value="1"/>
</dbReference>
<comment type="similarity">
    <text evidence="7">Belongs to the SMP-30/CGR1 family.</text>
</comment>
<name>A0ABM0GMW8_SACKO</name>
<dbReference type="InterPro" id="IPR013658">
    <property type="entry name" value="SGL"/>
</dbReference>
<keyword evidence="13" id="KW-0106">Calcium</keyword>
<dbReference type="EC" id="3.1.1.17" evidence="8"/>
<dbReference type="InterPro" id="IPR008367">
    <property type="entry name" value="Regucalcin"/>
</dbReference>
<dbReference type="Gene3D" id="2.120.10.30">
    <property type="entry name" value="TolB, C-terminal domain"/>
    <property type="match status" value="1"/>
</dbReference>
<evidence type="ECO:0000313" key="17">
    <source>
        <dbReference type="RefSeq" id="XP_002733440.1"/>
    </source>
</evidence>